<keyword evidence="3" id="KW-1185">Reference proteome</keyword>
<name>A0AAE0SZZ5_9BIVA</name>
<feature type="compositionally biased region" description="Basic and acidic residues" evidence="1">
    <location>
        <begin position="33"/>
        <end position="44"/>
    </location>
</feature>
<reference evidence="2" key="2">
    <citation type="journal article" date="2021" name="Genome Biol. Evol.">
        <title>Developing a high-quality reference genome for a parasitic bivalve with doubly uniparental inheritance (Bivalvia: Unionida).</title>
        <authorList>
            <person name="Smith C.H."/>
        </authorList>
    </citation>
    <scope>NUCLEOTIDE SEQUENCE</scope>
    <source>
        <strain evidence="2">CHS0354</strain>
        <tissue evidence="2">Mantle</tissue>
    </source>
</reference>
<evidence type="ECO:0000313" key="2">
    <source>
        <dbReference type="EMBL" id="KAK3601179.1"/>
    </source>
</evidence>
<comment type="caution">
    <text evidence="2">The sequence shown here is derived from an EMBL/GenBank/DDBJ whole genome shotgun (WGS) entry which is preliminary data.</text>
</comment>
<evidence type="ECO:0000313" key="3">
    <source>
        <dbReference type="Proteomes" id="UP001195483"/>
    </source>
</evidence>
<reference evidence="2" key="3">
    <citation type="submission" date="2023-05" db="EMBL/GenBank/DDBJ databases">
        <authorList>
            <person name="Smith C.H."/>
        </authorList>
    </citation>
    <scope>NUCLEOTIDE SEQUENCE</scope>
    <source>
        <strain evidence="2">CHS0354</strain>
        <tissue evidence="2">Mantle</tissue>
    </source>
</reference>
<protein>
    <submittedName>
        <fullName evidence="2">Uncharacterized protein</fullName>
    </submittedName>
</protein>
<dbReference type="EMBL" id="JAEAOA010000328">
    <property type="protein sequence ID" value="KAK3601179.1"/>
    <property type="molecule type" value="Genomic_DNA"/>
</dbReference>
<reference evidence="2" key="1">
    <citation type="journal article" date="2021" name="Genome Biol. Evol.">
        <title>A High-Quality Reference Genome for a Parasitic Bivalve with Doubly Uniparental Inheritance (Bivalvia: Unionida).</title>
        <authorList>
            <person name="Smith C.H."/>
        </authorList>
    </citation>
    <scope>NUCLEOTIDE SEQUENCE</scope>
    <source>
        <strain evidence="2">CHS0354</strain>
    </source>
</reference>
<accession>A0AAE0SZZ5</accession>
<dbReference type="Proteomes" id="UP001195483">
    <property type="component" value="Unassembled WGS sequence"/>
</dbReference>
<organism evidence="2 3">
    <name type="scientific">Potamilus streckersoni</name>
    <dbReference type="NCBI Taxonomy" id="2493646"/>
    <lineage>
        <taxon>Eukaryota</taxon>
        <taxon>Metazoa</taxon>
        <taxon>Spiralia</taxon>
        <taxon>Lophotrochozoa</taxon>
        <taxon>Mollusca</taxon>
        <taxon>Bivalvia</taxon>
        <taxon>Autobranchia</taxon>
        <taxon>Heteroconchia</taxon>
        <taxon>Palaeoheterodonta</taxon>
        <taxon>Unionida</taxon>
        <taxon>Unionoidea</taxon>
        <taxon>Unionidae</taxon>
        <taxon>Ambleminae</taxon>
        <taxon>Lampsilini</taxon>
        <taxon>Potamilus</taxon>
    </lineage>
</organism>
<gene>
    <name evidence="2" type="ORF">CHS0354_004379</name>
</gene>
<dbReference type="AlphaFoldDB" id="A0AAE0SZZ5"/>
<sequence>MGLRHSQSGCSKSLGVRRNESLTYNDACGGSEVESKQTSHEEGNGRLQNSEGTHQRSLRGGYNEDKE</sequence>
<proteinExistence type="predicted"/>
<feature type="region of interest" description="Disordered" evidence="1">
    <location>
        <begin position="22"/>
        <end position="67"/>
    </location>
</feature>
<evidence type="ECO:0000256" key="1">
    <source>
        <dbReference type="SAM" id="MobiDB-lite"/>
    </source>
</evidence>